<protein>
    <recommendedName>
        <fullName evidence="2">Core Histone H2A/H2B/H3 domain-containing protein</fullName>
    </recommendedName>
</protein>
<sequence length="288" mass="31619">MGGKDLHVVQVETIGEFVTGVTPPRIKEEPEEGLHHFREAEGQGFPKTRPMSPHCPGWGSSQQPLLLVKENTGQFQGVTDAKWQSLGGKPVALGGQEALEAYESPGSSVEVKGELPNEKALNMELELDPSDIVKIELPMDGDGEEAQNVRAPCDVAPVPGERPQRLLHAEVPEDLHAGVRRLGPLRVALASNSPPMRGQPELYLTCDPDLLLFLPIAQVREICLDYTRGVDMQWQAMALLALQEAAETFLVHLMEDAYLCAIHAKRVTLYPKDIQLARRIRGIHEGLG</sequence>
<comment type="caution">
    <text evidence="3">The sequence shown here is derived from an EMBL/GenBank/DDBJ whole genome shotgun (WGS) entry which is preliminary data.</text>
</comment>
<gene>
    <name evidence="3" type="ORF">JD844_013645</name>
</gene>
<proteinExistence type="inferred from homology"/>
<feature type="domain" description="Core Histone H2A/H2B/H3" evidence="2">
    <location>
        <begin position="214"/>
        <end position="280"/>
    </location>
</feature>
<evidence type="ECO:0000313" key="4">
    <source>
        <dbReference type="Proteomes" id="UP000826234"/>
    </source>
</evidence>
<dbReference type="InterPro" id="IPR007125">
    <property type="entry name" value="H2A/H2B/H3"/>
</dbReference>
<dbReference type="InterPro" id="IPR000164">
    <property type="entry name" value="Histone_H3/CENP-A"/>
</dbReference>
<dbReference type="Proteomes" id="UP000826234">
    <property type="component" value="Unassembled WGS sequence"/>
</dbReference>
<evidence type="ECO:0000313" key="3">
    <source>
        <dbReference type="EMBL" id="KAH0630534.1"/>
    </source>
</evidence>
<dbReference type="EMBL" id="JAIPUX010000439">
    <property type="protein sequence ID" value="KAH0630534.1"/>
    <property type="molecule type" value="Genomic_DNA"/>
</dbReference>
<dbReference type="SUPFAM" id="SSF47113">
    <property type="entry name" value="Histone-fold"/>
    <property type="match status" value="1"/>
</dbReference>
<dbReference type="PANTHER" id="PTHR45810">
    <property type="entry name" value="HISTONE H3.2"/>
    <property type="match status" value="1"/>
</dbReference>
<dbReference type="SMART" id="SM00428">
    <property type="entry name" value="H3"/>
    <property type="match status" value="1"/>
</dbReference>
<dbReference type="Pfam" id="PF00125">
    <property type="entry name" value="Histone"/>
    <property type="match status" value="1"/>
</dbReference>
<dbReference type="Gene3D" id="1.10.20.10">
    <property type="entry name" value="Histone, subunit A"/>
    <property type="match status" value="1"/>
</dbReference>
<accession>A0ABQ7TLG9</accession>
<organism evidence="3 4">
    <name type="scientific">Phrynosoma platyrhinos</name>
    <name type="common">Desert horned lizard</name>
    <dbReference type="NCBI Taxonomy" id="52577"/>
    <lineage>
        <taxon>Eukaryota</taxon>
        <taxon>Metazoa</taxon>
        <taxon>Chordata</taxon>
        <taxon>Craniata</taxon>
        <taxon>Vertebrata</taxon>
        <taxon>Euteleostomi</taxon>
        <taxon>Lepidosauria</taxon>
        <taxon>Squamata</taxon>
        <taxon>Bifurcata</taxon>
        <taxon>Unidentata</taxon>
        <taxon>Episquamata</taxon>
        <taxon>Toxicofera</taxon>
        <taxon>Iguania</taxon>
        <taxon>Phrynosomatidae</taxon>
        <taxon>Phrynosomatinae</taxon>
        <taxon>Phrynosoma</taxon>
    </lineage>
</organism>
<dbReference type="CDD" id="cd22911">
    <property type="entry name" value="HFD_H3"/>
    <property type="match status" value="1"/>
</dbReference>
<keyword evidence="4" id="KW-1185">Reference proteome</keyword>
<comment type="similarity">
    <text evidence="1">Belongs to the histone H3 family.</text>
</comment>
<name>A0ABQ7TLG9_PHRPL</name>
<evidence type="ECO:0000256" key="1">
    <source>
        <dbReference type="ARBA" id="ARBA00010343"/>
    </source>
</evidence>
<reference evidence="3 4" key="1">
    <citation type="journal article" date="2022" name="Gigascience">
        <title>A chromosome-level genome assembly and annotation of the desert horned lizard, Phrynosoma platyrhinos, provides insight into chromosomal rearrangements among reptiles.</title>
        <authorList>
            <person name="Koochekian N."/>
            <person name="Ascanio A."/>
            <person name="Farleigh K."/>
            <person name="Card D.C."/>
            <person name="Schield D.R."/>
            <person name="Castoe T.A."/>
            <person name="Jezkova T."/>
        </authorList>
    </citation>
    <scope>NUCLEOTIDE SEQUENCE [LARGE SCALE GENOMIC DNA]</scope>
    <source>
        <strain evidence="3">NK-2021</strain>
    </source>
</reference>
<evidence type="ECO:0000259" key="2">
    <source>
        <dbReference type="Pfam" id="PF00125"/>
    </source>
</evidence>
<dbReference type="PANTHER" id="PTHR45810:SF1">
    <property type="entry name" value="HISTONE H3-LIKE CENTROMERIC PROTEIN A"/>
    <property type="match status" value="1"/>
</dbReference>
<dbReference type="InterPro" id="IPR009072">
    <property type="entry name" value="Histone-fold"/>
</dbReference>
<dbReference type="PRINTS" id="PR00622">
    <property type="entry name" value="HISTONEH3"/>
</dbReference>